<dbReference type="Proteomes" id="UP000826573">
    <property type="component" value="Unassembled WGS sequence"/>
</dbReference>
<feature type="compositionally biased region" description="Basic residues" evidence="1">
    <location>
        <begin position="91"/>
        <end position="101"/>
    </location>
</feature>
<evidence type="ECO:0000256" key="2">
    <source>
        <dbReference type="SAM" id="Phobius"/>
    </source>
</evidence>
<evidence type="ECO:0000313" key="3">
    <source>
        <dbReference type="EMBL" id="KAH0530138.1"/>
    </source>
</evidence>
<sequence>MYSFVLHRVLQGDTVCYRGFKGIHFSIESRPPAGEIAKKEDGRSFTAIDSTWFGRAQSYFASILRFISCVLTFVVVSIITAAAAAQGTKQGRAKSKAKAKGRVPSSGAS</sequence>
<gene>
    <name evidence="3" type="ORF">TsFJ059_004799</name>
</gene>
<keyword evidence="2" id="KW-0472">Membrane</keyword>
<feature type="transmembrane region" description="Helical" evidence="2">
    <location>
        <begin position="59"/>
        <end position="85"/>
    </location>
</feature>
<reference evidence="3 4" key="1">
    <citation type="submission" date="2021-08" db="EMBL/GenBank/DDBJ databases">
        <title>The highly contiguous genome resource for Trichoderma semiorbis FJ059, a fungal antagonistic to plant pathogens.</title>
        <authorList>
            <person name="Liu T."/>
        </authorList>
    </citation>
    <scope>NUCLEOTIDE SEQUENCE [LARGE SCALE GENOMIC DNA]</scope>
    <source>
        <strain evidence="3 4">FJ059</strain>
    </source>
</reference>
<dbReference type="AlphaFoldDB" id="A0A9P8KVK8"/>
<organism evidence="3 4">
    <name type="scientific">Trichoderma semiorbis</name>
    <dbReference type="NCBI Taxonomy" id="1491008"/>
    <lineage>
        <taxon>Eukaryota</taxon>
        <taxon>Fungi</taxon>
        <taxon>Dikarya</taxon>
        <taxon>Ascomycota</taxon>
        <taxon>Pezizomycotina</taxon>
        <taxon>Sordariomycetes</taxon>
        <taxon>Hypocreomycetidae</taxon>
        <taxon>Hypocreales</taxon>
        <taxon>Hypocreaceae</taxon>
        <taxon>Trichoderma</taxon>
    </lineage>
</organism>
<evidence type="ECO:0000313" key="4">
    <source>
        <dbReference type="Proteomes" id="UP000826573"/>
    </source>
</evidence>
<comment type="caution">
    <text evidence="3">The sequence shown here is derived from an EMBL/GenBank/DDBJ whole genome shotgun (WGS) entry which is preliminary data.</text>
</comment>
<evidence type="ECO:0000256" key="1">
    <source>
        <dbReference type="SAM" id="MobiDB-lite"/>
    </source>
</evidence>
<accession>A0A9P8KVK8</accession>
<protein>
    <submittedName>
        <fullName evidence="3">Uncharacterized protein</fullName>
    </submittedName>
</protein>
<dbReference type="EMBL" id="JAIMJC010000002">
    <property type="protein sequence ID" value="KAH0530138.1"/>
    <property type="molecule type" value="Genomic_DNA"/>
</dbReference>
<feature type="region of interest" description="Disordered" evidence="1">
    <location>
        <begin position="86"/>
        <end position="109"/>
    </location>
</feature>
<proteinExistence type="predicted"/>
<keyword evidence="2" id="KW-0812">Transmembrane</keyword>
<keyword evidence="4" id="KW-1185">Reference proteome</keyword>
<name>A0A9P8KVK8_9HYPO</name>
<keyword evidence="2" id="KW-1133">Transmembrane helix</keyword>